<dbReference type="Pfam" id="PF21666">
    <property type="entry name" value="DUF4246_N"/>
    <property type="match status" value="1"/>
</dbReference>
<feature type="domain" description="DUF4246" evidence="2">
    <location>
        <begin position="131"/>
        <end position="454"/>
    </location>
</feature>
<keyword evidence="5" id="KW-1185">Reference proteome</keyword>
<dbReference type="PANTHER" id="PTHR33119">
    <property type="entry name" value="IFI3P"/>
    <property type="match status" value="1"/>
</dbReference>
<dbReference type="InterPro" id="IPR049192">
    <property type="entry name" value="DUF4246_C"/>
</dbReference>
<feature type="region of interest" description="Disordered" evidence="1">
    <location>
        <begin position="1"/>
        <end position="25"/>
    </location>
</feature>
<dbReference type="PANTHER" id="PTHR33119:SF1">
    <property type="entry name" value="FE2OG DIOXYGENASE DOMAIN-CONTAINING PROTEIN"/>
    <property type="match status" value="1"/>
</dbReference>
<dbReference type="Pfam" id="PF14033">
    <property type="entry name" value="DUF4246"/>
    <property type="match status" value="1"/>
</dbReference>
<proteinExistence type="predicted"/>
<dbReference type="Proteomes" id="UP001313282">
    <property type="component" value="Unassembled WGS sequence"/>
</dbReference>
<dbReference type="EMBL" id="JAVHNR010000008">
    <property type="protein sequence ID" value="KAK6334628.1"/>
    <property type="molecule type" value="Genomic_DNA"/>
</dbReference>
<evidence type="ECO:0000259" key="3">
    <source>
        <dbReference type="Pfam" id="PF21666"/>
    </source>
</evidence>
<protein>
    <submittedName>
        <fullName evidence="4">Uncharacterized protein</fullName>
    </submittedName>
</protein>
<feature type="domain" description="DUF4246" evidence="3">
    <location>
        <begin position="47"/>
        <end position="108"/>
    </location>
</feature>
<evidence type="ECO:0000313" key="5">
    <source>
        <dbReference type="Proteomes" id="UP001313282"/>
    </source>
</evidence>
<accession>A0AAN8MPS8</accession>
<name>A0AAN8MPS8_9PEZI</name>
<evidence type="ECO:0000313" key="4">
    <source>
        <dbReference type="EMBL" id="KAK6334628.1"/>
    </source>
</evidence>
<reference evidence="4 5" key="1">
    <citation type="submission" date="2019-10" db="EMBL/GenBank/DDBJ databases">
        <authorList>
            <person name="Palmer J.M."/>
        </authorList>
    </citation>
    <scope>NUCLEOTIDE SEQUENCE [LARGE SCALE GENOMIC DNA]</scope>
    <source>
        <strain evidence="4 5">TWF718</strain>
    </source>
</reference>
<sequence>MSAPNGSIEDPDGEWTESPQSSPDPFAKYLNFAPRYPTDDLSLNSSNLRYSAPLRSPYPHPLDGLCVFANAMTYKETYVRSFSAAVRNKPSWTEKILDRKLFAKWLREAQQQAPLCDGGEHRVLTWDEKDVNYAHNELVNVYKPFVEGLREAGMKLEPDVDGVWREDEFVDEDLRMELINAVATLENTPKSKRDWHPGSNKKVLDLVHPSLWPIIYGRTLSIQTGDPIKPAQRMGNVGFSQKFCWLPSEFEVSPSGDRTTIKSYINNLSSPSQKSLFYPILEKIFTKFVPLFNHVLGDLKMGKHNFRRVFATGEDAWWSDGLIELTNENHEIKWEKLLNQFINGEELNVNFSERMPHVSKRFDADGLGDPEFEGCNGSDDSDDEEINQRGNPNIYEVRENMGGFINRNWEPPKITEDVKLEGKTLKVIVKLANIILTPKKPMYRGGSWHVEAIMKG</sequence>
<dbReference type="AlphaFoldDB" id="A0AAN8MPS8"/>
<dbReference type="InterPro" id="IPR049207">
    <property type="entry name" value="DUF4246_N"/>
</dbReference>
<comment type="caution">
    <text evidence="4">The sequence shown here is derived from an EMBL/GenBank/DDBJ whole genome shotgun (WGS) entry which is preliminary data.</text>
</comment>
<gene>
    <name evidence="4" type="ORF">TWF718_010084</name>
</gene>
<organism evidence="4 5">
    <name type="scientific">Orbilia javanica</name>
    <dbReference type="NCBI Taxonomy" id="47235"/>
    <lineage>
        <taxon>Eukaryota</taxon>
        <taxon>Fungi</taxon>
        <taxon>Dikarya</taxon>
        <taxon>Ascomycota</taxon>
        <taxon>Pezizomycotina</taxon>
        <taxon>Orbiliomycetes</taxon>
        <taxon>Orbiliales</taxon>
        <taxon>Orbiliaceae</taxon>
        <taxon>Orbilia</taxon>
    </lineage>
</organism>
<evidence type="ECO:0000259" key="2">
    <source>
        <dbReference type="Pfam" id="PF14033"/>
    </source>
</evidence>
<evidence type="ECO:0000256" key="1">
    <source>
        <dbReference type="SAM" id="MobiDB-lite"/>
    </source>
</evidence>
<dbReference type="InterPro" id="IPR025340">
    <property type="entry name" value="DUF4246"/>
</dbReference>